<dbReference type="GO" id="GO:0004222">
    <property type="term" value="F:metalloendopeptidase activity"/>
    <property type="evidence" value="ECO:0007669"/>
    <property type="project" value="InterPro"/>
</dbReference>
<evidence type="ECO:0000256" key="8">
    <source>
        <dbReference type="ARBA" id="ARBA00022989"/>
    </source>
</evidence>
<dbReference type="EC" id="3.4.24.-" evidence="11"/>
<dbReference type="Proteomes" id="UP001144256">
    <property type="component" value="Unassembled WGS sequence"/>
</dbReference>
<evidence type="ECO:0000256" key="11">
    <source>
        <dbReference type="RuleBase" id="RU362031"/>
    </source>
</evidence>
<keyword evidence="4" id="KW-0645">Protease</keyword>
<dbReference type="InterPro" id="IPR001478">
    <property type="entry name" value="PDZ"/>
</dbReference>
<evidence type="ECO:0000256" key="10">
    <source>
        <dbReference type="ARBA" id="ARBA00023136"/>
    </source>
</evidence>
<dbReference type="PANTHER" id="PTHR42837">
    <property type="entry name" value="REGULATOR OF SIGMA-E PROTEASE RSEP"/>
    <property type="match status" value="1"/>
</dbReference>
<dbReference type="CDD" id="cd23081">
    <property type="entry name" value="cpPDZ_EcRseP-like"/>
    <property type="match status" value="1"/>
</dbReference>
<evidence type="ECO:0000256" key="2">
    <source>
        <dbReference type="ARBA" id="ARBA00004141"/>
    </source>
</evidence>
<comment type="subcellular location">
    <subcellularLocation>
        <location evidence="2">Membrane</location>
        <topology evidence="2">Multi-pass membrane protein</topology>
    </subcellularLocation>
</comment>
<keyword evidence="8 11" id="KW-1133">Transmembrane helix</keyword>
<dbReference type="NCBIfam" id="TIGR00054">
    <property type="entry name" value="RIP metalloprotease RseP"/>
    <property type="match status" value="1"/>
</dbReference>
<feature type="transmembrane region" description="Helical" evidence="11">
    <location>
        <begin position="7"/>
        <end position="28"/>
    </location>
</feature>
<name>A0A9W5YAI9_9FIRM</name>
<dbReference type="AlphaFoldDB" id="A0A9W5YAI9"/>
<evidence type="ECO:0000259" key="12">
    <source>
        <dbReference type="SMART" id="SM00228"/>
    </source>
</evidence>
<keyword evidence="5 11" id="KW-0812">Transmembrane</keyword>
<evidence type="ECO:0000256" key="6">
    <source>
        <dbReference type="ARBA" id="ARBA00022801"/>
    </source>
</evidence>
<dbReference type="InterPro" id="IPR008915">
    <property type="entry name" value="Peptidase_M50"/>
</dbReference>
<dbReference type="SMART" id="SM00228">
    <property type="entry name" value="PDZ"/>
    <property type="match status" value="1"/>
</dbReference>
<reference evidence="13" key="1">
    <citation type="submission" date="2022-06" db="EMBL/GenBank/DDBJ databases">
        <title>Vallitalea longa sp. nov., an anaerobic bacterium isolated from marine sediment.</title>
        <authorList>
            <person name="Hirano S."/>
            <person name="Terahara T."/>
            <person name="Mori K."/>
            <person name="Hamada M."/>
            <person name="Matsumoto R."/>
            <person name="Kobayashi T."/>
        </authorList>
    </citation>
    <scope>NUCLEOTIDE SEQUENCE</scope>
    <source>
        <strain evidence="13">SH18-1</strain>
    </source>
</reference>
<sequence length="346" mass="38129">MNVYMNIVVAILIFGLLILVHELGHFLAARKNGILVEEFAIGMGPKLFGIQREDTLYSIRLLPFGGYCKMLGEDEEVEDDHRAFSNKSVGARIVVVVAGATFNILLAFIFSCLIVGGFGAVSTTIGEVTENSPADNAGLMAGDKIVKVDNHNIVAYEEVGLYISLKKGESIDLSYKRDGNTYTTNIKPEADSQGDLKIGITGESIKNGNILEIIKYGFIKVLFWIKTVFISLGMIFKGQVTRQDFGGPVRIISEISKGYTASVQYGIKQVFYVISSYIVLLSANLGIMNLLPLPALDGGRLVFLLIEAIRRKPINREKEAYVNFIGFVLLMVLMVFILFNDISNVF</sequence>
<dbReference type="InterPro" id="IPR041489">
    <property type="entry name" value="PDZ_6"/>
</dbReference>
<dbReference type="SUPFAM" id="SSF50156">
    <property type="entry name" value="PDZ domain-like"/>
    <property type="match status" value="1"/>
</dbReference>
<organism evidence="13 14">
    <name type="scientific">Vallitalea longa</name>
    <dbReference type="NCBI Taxonomy" id="2936439"/>
    <lineage>
        <taxon>Bacteria</taxon>
        <taxon>Bacillati</taxon>
        <taxon>Bacillota</taxon>
        <taxon>Clostridia</taxon>
        <taxon>Lachnospirales</taxon>
        <taxon>Vallitaleaceae</taxon>
        <taxon>Vallitalea</taxon>
    </lineage>
</organism>
<keyword evidence="10 11" id="KW-0472">Membrane</keyword>
<gene>
    <name evidence="13" type="ORF">SH1V18_14260</name>
</gene>
<protein>
    <recommendedName>
        <fullName evidence="11">Zinc metalloprotease</fullName>
        <ecNumber evidence="11">3.4.24.-</ecNumber>
    </recommendedName>
</protein>
<feature type="transmembrane region" description="Helical" evidence="11">
    <location>
        <begin position="93"/>
        <end position="115"/>
    </location>
</feature>
<dbReference type="InterPro" id="IPR036034">
    <property type="entry name" value="PDZ_sf"/>
</dbReference>
<feature type="domain" description="PDZ" evidence="12">
    <location>
        <begin position="116"/>
        <end position="179"/>
    </location>
</feature>
<comment type="cofactor">
    <cofactor evidence="1 11">
        <name>Zn(2+)</name>
        <dbReference type="ChEBI" id="CHEBI:29105"/>
    </cofactor>
</comment>
<dbReference type="InterPro" id="IPR004387">
    <property type="entry name" value="Pept_M50_Zn"/>
</dbReference>
<evidence type="ECO:0000256" key="4">
    <source>
        <dbReference type="ARBA" id="ARBA00022670"/>
    </source>
</evidence>
<keyword evidence="11" id="KW-0479">Metal-binding</keyword>
<evidence type="ECO:0000313" key="13">
    <source>
        <dbReference type="EMBL" id="GKX28946.1"/>
    </source>
</evidence>
<keyword evidence="6 11" id="KW-0378">Hydrolase</keyword>
<keyword evidence="7 11" id="KW-0862">Zinc</keyword>
<keyword evidence="9 11" id="KW-0482">Metalloprotease</keyword>
<evidence type="ECO:0000256" key="5">
    <source>
        <dbReference type="ARBA" id="ARBA00022692"/>
    </source>
</evidence>
<dbReference type="GO" id="GO:0016020">
    <property type="term" value="C:membrane"/>
    <property type="evidence" value="ECO:0007669"/>
    <property type="project" value="UniProtKB-SubCell"/>
</dbReference>
<dbReference type="Pfam" id="PF02163">
    <property type="entry name" value="Peptidase_M50"/>
    <property type="match status" value="1"/>
</dbReference>
<evidence type="ECO:0000256" key="3">
    <source>
        <dbReference type="ARBA" id="ARBA00007931"/>
    </source>
</evidence>
<keyword evidence="14" id="KW-1185">Reference proteome</keyword>
<proteinExistence type="inferred from homology"/>
<dbReference type="EMBL" id="BRLB01000002">
    <property type="protein sequence ID" value="GKX28946.1"/>
    <property type="molecule type" value="Genomic_DNA"/>
</dbReference>
<dbReference type="GO" id="GO:0046872">
    <property type="term" value="F:metal ion binding"/>
    <property type="evidence" value="ECO:0007669"/>
    <property type="project" value="UniProtKB-KW"/>
</dbReference>
<evidence type="ECO:0000256" key="9">
    <source>
        <dbReference type="ARBA" id="ARBA00023049"/>
    </source>
</evidence>
<evidence type="ECO:0000313" key="14">
    <source>
        <dbReference type="Proteomes" id="UP001144256"/>
    </source>
</evidence>
<accession>A0A9W5YAI9</accession>
<feature type="transmembrane region" description="Helical" evidence="11">
    <location>
        <begin position="216"/>
        <end position="236"/>
    </location>
</feature>
<feature type="transmembrane region" description="Helical" evidence="11">
    <location>
        <begin position="270"/>
        <end position="291"/>
    </location>
</feature>
<evidence type="ECO:0000256" key="1">
    <source>
        <dbReference type="ARBA" id="ARBA00001947"/>
    </source>
</evidence>
<dbReference type="Pfam" id="PF17820">
    <property type="entry name" value="PDZ_6"/>
    <property type="match status" value="1"/>
</dbReference>
<evidence type="ECO:0000256" key="7">
    <source>
        <dbReference type="ARBA" id="ARBA00022833"/>
    </source>
</evidence>
<feature type="transmembrane region" description="Helical" evidence="11">
    <location>
        <begin position="320"/>
        <end position="339"/>
    </location>
</feature>
<dbReference type="Gene3D" id="2.30.42.10">
    <property type="match status" value="1"/>
</dbReference>
<dbReference type="GO" id="GO:0006508">
    <property type="term" value="P:proteolysis"/>
    <property type="evidence" value="ECO:0007669"/>
    <property type="project" value="UniProtKB-KW"/>
</dbReference>
<dbReference type="CDD" id="cd06163">
    <property type="entry name" value="S2P-M50_PDZ_RseP-like"/>
    <property type="match status" value="1"/>
</dbReference>
<dbReference type="PANTHER" id="PTHR42837:SF2">
    <property type="entry name" value="MEMBRANE METALLOPROTEASE ARASP2, CHLOROPLASTIC-RELATED"/>
    <property type="match status" value="1"/>
</dbReference>
<comment type="caution">
    <text evidence="13">The sequence shown here is derived from an EMBL/GenBank/DDBJ whole genome shotgun (WGS) entry which is preliminary data.</text>
</comment>
<comment type="similarity">
    <text evidence="3 11">Belongs to the peptidase M50B family.</text>
</comment>